<dbReference type="EMBL" id="GG738845">
    <property type="protein sequence ID" value="EFC50331.1"/>
    <property type="molecule type" value="Genomic_DNA"/>
</dbReference>
<evidence type="ECO:0000313" key="2">
    <source>
        <dbReference type="EMBL" id="EFC50331.1"/>
    </source>
</evidence>
<dbReference type="GO" id="GO:0000447">
    <property type="term" value="P:endonucleolytic cleavage in ITS1 to separate SSU-rRNA from 5.8S rRNA and LSU-rRNA from tricistronic rRNA transcript (SSU-rRNA, 5.8S rRNA, LSU-rRNA)"/>
    <property type="evidence" value="ECO:0007669"/>
    <property type="project" value="TreeGrafter"/>
</dbReference>
<evidence type="ECO:0000256" key="1">
    <source>
        <dbReference type="SAM" id="MobiDB-lite"/>
    </source>
</evidence>
<accession>D2UXQ9</accession>
<proteinExistence type="predicted"/>
<name>D2UXQ9_NAEGR</name>
<dbReference type="InterPro" id="IPR012677">
    <property type="entry name" value="Nucleotide-bd_a/b_plait_sf"/>
</dbReference>
<dbReference type="GO" id="GO:0000480">
    <property type="term" value="P:endonucleolytic cleavage in 5'-ETS of tricistronic rRNA transcript (SSU-rRNA, 5.8S rRNA, LSU-rRNA)"/>
    <property type="evidence" value="ECO:0007669"/>
    <property type="project" value="TreeGrafter"/>
</dbReference>
<feature type="region of interest" description="Disordered" evidence="1">
    <location>
        <begin position="228"/>
        <end position="250"/>
    </location>
</feature>
<dbReference type="GeneID" id="8863789"/>
<organism evidence="3">
    <name type="scientific">Naegleria gruberi</name>
    <name type="common">Amoeba</name>
    <dbReference type="NCBI Taxonomy" id="5762"/>
    <lineage>
        <taxon>Eukaryota</taxon>
        <taxon>Discoba</taxon>
        <taxon>Heterolobosea</taxon>
        <taxon>Tetramitia</taxon>
        <taxon>Eutetramitia</taxon>
        <taxon>Vahlkampfiidae</taxon>
        <taxon>Naegleria</taxon>
    </lineage>
</organism>
<dbReference type="KEGG" id="ngr:NAEGRDRAFT_61210"/>
<dbReference type="PANTHER" id="PTHR12311:SF7">
    <property type="entry name" value="ACTIVATOR OF BASAL TRANSCRIPTION 1"/>
    <property type="match status" value="1"/>
</dbReference>
<sequence>MRNVIQTPTFSITEIISDSEEEAEKEDFIKQKQLEEERISQLLEDSKKKRKRKTNDEENSKKKSKLPSLNIMDNFDEEVKPGQVKISKPFDYEALKQSEQSRGVVYISTDFPKNQCPPTLKDDRSLKRMLSEFGEVSRVESKYEKRGLKKFRIGYFAEFADKNTAKKVAITLNGSPVSRSDSRVYNVKFMPNFEWSEVGEDEELQKMKRKLLKAEVQKELKTIKEFKKNKKWSESIKQNKTSQPQSNFRFNQKGFIRHEHTDTTHIDTLNIFTSKDSQEKKLQSNNK</sequence>
<gene>
    <name evidence="2" type="ORF">NAEGRDRAFT_61210</name>
</gene>
<keyword evidence="3" id="KW-1185">Reference proteome</keyword>
<feature type="compositionally biased region" description="Polar residues" evidence="1">
    <location>
        <begin position="235"/>
        <end position="250"/>
    </location>
</feature>
<dbReference type="GO" id="GO:0000472">
    <property type="term" value="P:endonucleolytic cleavage to generate mature 5'-end of SSU-rRNA from (SSU-rRNA, 5.8S rRNA, LSU-rRNA)"/>
    <property type="evidence" value="ECO:0007669"/>
    <property type="project" value="TreeGrafter"/>
</dbReference>
<dbReference type="PANTHER" id="PTHR12311">
    <property type="entry name" value="ACTIVATOR OF BASAL TRANSCRIPTION 1"/>
    <property type="match status" value="1"/>
</dbReference>
<dbReference type="Proteomes" id="UP000006671">
    <property type="component" value="Unassembled WGS sequence"/>
</dbReference>
<dbReference type="VEuPathDB" id="AmoebaDB:NAEGRDRAFT_61210"/>
<dbReference type="GO" id="GO:0003723">
    <property type="term" value="F:RNA binding"/>
    <property type="evidence" value="ECO:0007669"/>
    <property type="project" value="TreeGrafter"/>
</dbReference>
<dbReference type="OMA" id="FEWSEVG"/>
<feature type="region of interest" description="Disordered" evidence="1">
    <location>
        <begin position="40"/>
        <end position="72"/>
    </location>
</feature>
<dbReference type="GO" id="GO:0005730">
    <property type="term" value="C:nucleolus"/>
    <property type="evidence" value="ECO:0007669"/>
    <property type="project" value="TreeGrafter"/>
</dbReference>
<dbReference type="GO" id="GO:0034462">
    <property type="term" value="P:small-subunit processome assembly"/>
    <property type="evidence" value="ECO:0007669"/>
    <property type="project" value="TreeGrafter"/>
</dbReference>
<dbReference type="FunCoup" id="D2UXQ9">
    <property type="interactions" value="429"/>
</dbReference>
<dbReference type="InterPro" id="IPR039119">
    <property type="entry name" value="ABT1/Esf2"/>
</dbReference>
<dbReference type="Gene3D" id="3.30.70.330">
    <property type="match status" value="1"/>
</dbReference>
<evidence type="ECO:0000313" key="3">
    <source>
        <dbReference type="Proteomes" id="UP000006671"/>
    </source>
</evidence>
<dbReference type="OrthoDB" id="287393at2759"/>
<protein>
    <submittedName>
        <fullName evidence="2">Predicted protein</fullName>
    </submittedName>
</protein>
<dbReference type="STRING" id="5762.D2UXQ9"/>
<dbReference type="RefSeq" id="XP_002683075.1">
    <property type="nucleotide sequence ID" value="XM_002683029.1"/>
</dbReference>
<dbReference type="AlphaFoldDB" id="D2UXQ9"/>
<dbReference type="InParanoid" id="D2UXQ9"/>
<reference evidence="2 3" key="1">
    <citation type="journal article" date="2010" name="Cell">
        <title>The genome of Naegleria gruberi illuminates early eukaryotic versatility.</title>
        <authorList>
            <person name="Fritz-Laylin L.K."/>
            <person name="Prochnik S.E."/>
            <person name="Ginger M.L."/>
            <person name="Dacks J.B."/>
            <person name="Carpenter M.L."/>
            <person name="Field M.C."/>
            <person name="Kuo A."/>
            <person name="Paredez A."/>
            <person name="Chapman J."/>
            <person name="Pham J."/>
            <person name="Shu S."/>
            <person name="Neupane R."/>
            <person name="Cipriano M."/>
            <person name="Mancuso J."/>
            <person name="Tu H."/>
            <person name="Salamov A."/>
            <person name="Lindquist E."/>
            <person name="Shapiro H."/>
            <person name="Lucas S."/>
            <person name="Grigoriev I.V."/>
            <person name="Cande W.Z."/>
            <person name="Fulton C."/>
            <person name="Rokhsar D.S."/>
            <person name="Dawson S.C."/>
        </authorList>
    </citation>
    <scope>NUCLEOTIDE SEQUENCE [LARGE SCALE GENOMIC DNA]</scope>
    <source>
        <strain evidence="2 3">NEG-M</strain>
    </source>
</reference>